<reference evidence="3" key="1">
    <citation type="submission" date="2016-03" db="EMBL/GenBank/DDBJ databases">
        <title>Complete genome sequence of the type strain Actinoalloteichus hymeniacidonis DSM 45092.</title>
        <authorList>
            <person name="Schaffert L."/>
            <person name="Albersmeier A."/>
            <person name="Winkler A."/>
            <person name="Kalinowski J."/>
            <person name="Zotchev S."/>
            <person name="Ruckert C."/>
        </authorList>
    </citation>
    <scope>NUCLEOTIDE SEQUENCE [LARGE SCALE GENOMIC DNA]</scope>
    <source>
        <strain evidence="3">HPA177(T) (DSM 45092(T))</strain>
    </source>
</reference>
<keyword evidence="3" id="KW-1185">Reference proteome</keyword>
<dbReference type="AlphaFoldDB" id="A0AAC9MWC6"/>
<feature type="domain" description="DUF397" evidence="1">
    <location>
        <begin position="8"/>
        <end position="59"/>
    </location>
</feature>
<evidence type="ECO:0000313" key="2">
    <source>
        <dbReference type="EMBL" id="AOS62053.1"/>
    </source>
</evidence>
<dbReference type="EMBL" id="CP014859">
    <property type="protein sequence ID" value="AOS62053.1"/>
    <property type="molecule type" value="Genomic_DNA"/>
</dbReference>
<proteinExistence type="predicted"/>
<evidence type="ECO:0000259" key="1">
    <source>
        <dbReference type="Pfam" id="PF04149"/>
    </source>
</evidence>
<accession>A0AAC9MWC6</accession>
<organism evidence="2 3">
    <name type="scientific">Actinoalloteichus hymeniacidonis</name>
    <dbReference type="NCBI Taxonomy" id="340345"/>
    <lineage>
        <taxon>Bacteria</taxon>
        <taxon>Bacillati</taxon>
        <taxon>Actinomycetota</taxon>
        <taxon>Actinomycetes</taxon>
        <taxon>Pseudonocardiales</taxon>
        <taxon>Pseudonocardiaceae</taxon>
        <taxon>Actinoalloteichus</taxon>
    </lineage>
</organism>
<evidence type="ECO:0000313" key="3">
    <source>
        <dbReference type="Proteomes" id="UP000095210"/>
    </source>
</evidence>
<dbReference type="RefSeq" id="WP_069847241.1">
    <property type="nucleotide sequence ID" value="NZ_CP014859.1"/>
</dbReference>
<dbReference type="InterPro" id="IPR007278">
    <property type="entry name" value="DUF397"/>
</dbReference>
<protein>
    <submittedName>
        <fullName evidence="2">DUF397 family protein</fullName>
    </submittedName>
</protein>
<dbReference type="KEGG" id="ahm:TL08_06140"/>
<gene>
    <name evidence="2" type="ORF">TL08_06140</name>
</gene>
<dbReference type="Proteomes" id="UP000095210">
    <property type="component" value="Chromosome"/>
</dbReference>
<name>A0AAC9MWC6_9PSEU</name>
<dbReference type="Pfam" id="PF04149">
    <property type="entry name" value="DUF397"/>
    <property type="match status" value="1"/>
</dbReference>
<sequence length="64" mass="7084">MTSVRLQHWRKSSRSAQETDCIEIGDAPGIVGIRDTKNRDGGTLIVDRPAFDRFIAATKANRLA</sequence>